<dbReference type="Proteomes" id="UP001165378">
    <property type="component" value="Unassembled WGS sequence"/>
</dbReference>
<comment type="caution">
    <text evidence="1">The sequence shown here is derived from an EMBL/GenBank/DDBJ whole genome shotgun (WGS) entry which is preliminary data.</text>
</comment>
<sequence length="218" mass="23452">MNKIISFDTSACEPVDRPTTDELAGSWMCGPDVLVTVHEFELVPDLPAGLADLAVLRAALVHSAAAGGAGLIEADIIEIGGLPAVRQLIKTRIPGRTHGLAFIGAVTIPRADSSAVFKVQAVEQGITGMREALIVDRLGLDALSLMHPYAIGADLALPYNAADSAEYDPEFPEHPLTRVRTELSRLLPTIRLAEPFRARPEFTLTPAPRKRKWFGGRS</sequence>
<dbReference type="EMBL" id="JAKFHA010000039">
    <property type="protein sequence ID" value="MCF2532833.1"/>
    <property type="molecule type" value="Genomic_DNA"/>
</dbReference>
<evidence type="ECO:0000313" key="2">
    <source>
        <dbReference type="Proteomes" id="UP001165378"/>
    </source>
</evidence>
<dbReference type="RefSeq" id="WP_235057607.1">
    <property type="nucleotide sequence ID" value="NZ_JAKFHA010000039.1"/>
</dbReference>
<evidence type="ECO:0000313" key="1">
    <source>
        <dbReference type="EMBL" id="MCF2532833.1"/>
    </source>
</evidence>
<keyword evidence="2" id="KW-1185">Reference proteome</keyword>
<name>A0AA41Q764_9ACTN</name>
<reference evidence="1" key="1">
    <citation type="submission" date="2022-01" db="EMBL/GenBank/DDBJ databases">
        <title>Genome-Based Taxonomic Classification of the Phylum Actinobacteria.</title>
        <authorList>
            <person name="Gao Y."/>
        </authorList>
    </citation>
    <scope>NUCLEOTIDE SEQUENCE</scope>
    <source>
        <strain evidence="1">KLBMP 8922</strain>
    </source>
</reference>
<proteinExistence type="predicted"/>
<protein>
    <submittedName>
        <fullName evidence="1">Uncharacterized protein</fullName>
    </submittedName>
</protein>
<accession>A0AA41Q764</accession>
<gene>
    <name evidence="1" type="ORF">LZ495_37250</name>
</gene>
<dbReference type="AlphaFoldDB" id="A0AA41Q764"/>
<organism evidence="1 2">
    <name type="scientific">Yinghuangia soli</name>
    <dbReference type="NCBI Taxonomy" id="2908204"/>
    <lineage>
        <taxon>Bacteria</taxon>
        <taxon>Bacillati</taxon>
        <taxon>Actinomycetota</taxon>
        <taxon>Actinomycetes</taxon>
        <taxon>Kitasatosporales</taxon>
        <taxon>Streptomycetaceae</taxon>
        <taxon>Yinghuangia</taxon>
    </lineage>
</organism>